<sequence>MLALFLLSEAVTLYAPMTAAATQQQQAVVFPKNQNSITSAPTLSADDRVSKVSNSGKPAIAQCAPDNFQSFFEQFVRNPAERYDYIGAEVQVRDYQDPRRLLMAIGDRNYIDFRIWAIGNQYVYIDPSGKYRGEAELLKERLKLDYQRLDAKTFRVNYIRAEFIDDRKDRDGTLVRTYGEPEAYIFEHRDGCWHLTQSLRQYEYWKQSQTNEAFTYTPRAFRVINSKIYPPVLIGSDDAIYVRDRILNAYTDLIYYKKLDAQFGYRIVDKRNCWRKWNVIREAVDREFGFLGGLQCSGKYFLTQRLPDYDDSSGTYTSQSLDRIATAIVEYQASQDAIKLSPEALKTRWLEIRKKISIDTNTACVMAGG</sequence>
<gene>
    <name evidence="1" type="ORF">DCF19_11320</name>
</gene>
<dbReference type="EMBL" id="QBML01000014">
    <property type="protein sequence ID" value="PZO40485.1"/>
    <property type="molecule type" value="Genomic_DNA"/>
</dbReference>
<reference evidence="1 2" key="2">
    <citation type="submission" date="2018-06" db="EMBL/GenBank/DDBJ databases">
        <title>Metagenomic assembly of (sub)arctic Cyanobacteria and their associated microbiome from non-axenic cultures.</title>
        <authorList>
            <person name="Baurain D."/>
        </authorList>
    </citation>
    <scope>NUCLEOTIDE SEQUENCE [LARGE SCALE GENOMIC DNA]</scope>
    <source>
        <strain evidence="1">ULC066bin1</strain>
    </source>
</reference>
<name>A0A2W4Y0G9_9CYAN</name>
<evidence type="ECO:0000313" key="1">
    <source>
        <dbReference type="EMBL" id="PZO40485.1"/>
    </source>
</evidence>
<dbReference type="Proteomes" id="UP000249467">
    <property type="component" value="Unassembled WGS sequence"/>
</dbReference>
<reference evidence="1 2" key="1">
    <citation type="submission" date="2018-04" db="EMBL/GenBank/DDBJ databases">
        <authorList>
            <person name="Go L.Y."/>
            <person name="Mitchell J.A."/>
        </authorList>
    </citation>
    <scope>NUCLEOTIDE SEQUENCE [LARGE SCALE GENOMIC DNA]</scope>
    <source>
        <strain evidence="1">ULC066bin1</strain>
    </source>
</reference>
<organism evidence="1 2">
    <name type="scientific">Pseudanabaena frigida</name>
    <dbReference type="NCBI Taxonomy" id="945775"/>
    <lineage>
        <taxon>Bacteria</taxon>
        <taxon>Bacillati</taxon>
        <taxon>Cyanobacteriota</taxon>
        <taxon>Cyanophyceae</taxon>
        <taxon>Pseudanabaenales</taxon>
        <taxon>Pseudanabaenaceae</taxon>
        <taxon>Pseudanabaena</taxon>
    </lineage>
</organism>
<comment type="caution">
    <text evidence="1">The sequence shown here is derived from an EMBL/GenBank/DDBJ whole genome shotgun (WGS) entry which is preliminary data.</text>
</comment>
<dbReference type="AlphaFoldDB" id="A0A2W4Y0G9"/>
<protein>
    <submittedName>
        <fullName evidence="1">Uncharacterized protein</fullName>
    </submittedName>
</protein>
<proteinExistence type="predicted"/>
<evidence type="ECO:0000313" key="2">
    <source>
        <dbReference type="Proteomes" id="UP000249467"/>
    </source>
</evidence>
<accession>A0A2W4Y0G9</accession>